<dbReference type="InterPro" id="IPR035995">
    <property type="entry name" value="Bowman-Birk_prot_inh"/>
</dbReference>
<evidence type="ECO:0000256" key="2">
    <source>
        <dbReference type="ARBA" id="ARBA00022690"/>
    </source>
</evidence>
<dbReference type="PANTHER" id="PTHR33479:SF22">
    <property type="entry name" value="BOWMAN-BIRK TYPE BRAN TRYPSIN INHIBITOR"/>
    <property type="match status" value="1"/>
</dbReference>
<keyword evidence="4" id="KW-1015">Disulfide bond</keyword>
<dbReference type="MEROPS" id="I12.009"/>
<reference evidence="7" key="1">
    <citation type="journal article" date="2005" name="Nature">
        <title>The map-based sequence of the rice genome.</title>
        <authorList>
            <consortium name="International rice genome sequencing project (IRGSP)"/>
            <person name="Matsumoto T."/>
            <person name="Wu J."/>
            <person name="Kanamori H."/>
            <person name="Katayose Y."/>
            <person name="Fujisawa M."/>
            <person name="Namiki N."/>
            <person name="Mizuno H."/>
            <person name="Yamamoto K."/>
            <person name="Antonio B.A."/>
            <person name="Baba T."/>
            <person name="Sakata K."/>
            <person name="Nagamura Y."/>
            <person name="Aoki H."/>
            <person name="Arikawa K."/>
            <person name="Arita K."/>
            <person name="Bito T."/>
            <person name="Chiden Y."/>
            <person name="Fujitsuka N."/>
            <person name="Fukunaka R."/>
            <person name="Hamada M."/>
            <person name="Harada C."/>
            <person name="Hayashi A."/>
            <person name="Hijishita S."/>
            <person name="Honda M."/>
            <person name="Hosokawa S."/>
            <person name="Ichikawa Y."/>
            <person name="Idonuma A."/>
            <person name="Iijima M."/>
            <person name="Ikeda M."/>
            <person name="Ikeno M."/>
            <person name="Ito K."/>
            <person name="Ito S."/>
            <person name="Ito T."/>
            <person name="Ito Y."/>
            <person name="Ito Y."/>
            <person name="Iwabuchi A."/>
            <person name="Kamiya K."/>
            <person name="Karasawa W."/>
            <person name="Kurita K."/>
            <person name="Katagiri S."/>
            <person name="Kikuta A."/>
            <person name="Kobayashi H."/>
            <person name="Kobayashi N."/>
            <person name="Machita K."/>
            <person name="Maehara T."/>
            <person name="Masukawa M."/>
            <person name="Mizubayashi T."/>
            <person name="Mukai Y."/>
            <person name="Nagasaki H."/>
            <person name="Nagata Y."/>
            <person name="Naito S."/>
            <person name="Nakashima M."/>
            <person name="Nakama Y."/>
            <person name="Nakamichi Y."/>
            <person name="Nakamura M."/>
            <person name="Meguro A."/>
            <person name="Negishi M."/>
            <person name="Ohta I."/>
            <person name="Ohta T."/>
            <person name="Okamoto M."/>
            <person name="Ono N."/>
            <person name="Saji S."/>
            <person name="Sakaguchi M."/>
            <person name="Sakai K."/>
            <person name="Shibata M."/>
            <person name="Shimokawa T."/>
            <person name="Song J."/>
            <person name="Takazaki Y."/>
            <person name="Terasawa K."/>
            <person name="Tsugane M."/>
            <person name="Tsuji K."/>
            <person name="Ueda S."/>
            <person name="Waki K."/>
            <person name="Yamagata H."/>
            <person name="Yamamoto M."/>
            <person name="Yamamoto S."/>
            <person name="Yamane H."/>
            <person name="Yoshiki S."/>
            <person name="Yoshihara R."/>
            <person name="Yukawa K."/>
            <person name="Zhong H."/>
            <person name="Yano M."/>
            <person name="Yuan Q."/>
            <person name="Ouyang S."/>
            <person name="Liu J."/>
            <person name="Jones K.M."/>
            <person name="Gansberger K."/>
            <person name="Moffat K."/>
            <person name="Hill J."/>
            <person name="Bera J."/>
            <person name="Fadrosh D."/>
            <person name="Jin S."/>
            <person name="Johri S."/>
            <person name="Kim M."/>
            <person name="Overton L."/>
            <person name="Reardon M."/>
            <person name="Tsitrin T."/>
            <person name="Vuong H."/>
            <person name="Weaver B."/>
            <person name="Ciecko A."/>
            <person name="Tallon L."/>
            <person name="Jackson J."/>
            <person name="Pai G."/>
            <person name="Aken S.V."/>
            <person name="Utterback T."/>
            <person name="Reidmuller S."/>
            <person name="Feldblyum T."/>
            <person name="Hsiao J."/>
            <person name="Zismann V."/>
            <person name="Iobst S."/>
            <person name="de Vazeille A.R."/>
            <person name="Buell C.R."/>
            <person name="Ying K."/>
            <person name="Li Y."/>
            <person name="Lu T."/>
            <person name="Huang Y."/>
            <person name="Zhao Q."/>
            <person name="Feng Q."/>
            <person name="Zhang L."/>
            <person name="Zhu J."/>
            <person name="Weng Q."/>
            <person name="Mu J."/>
            <person name="Lu Y."/>
            <person name="Fan D."/>
            <person name="Liu Y."/>
            <person name="Guan J."/>
            <person name="Zhang Y."/>
            <person name="Yu S."/>
            <person name="Liu X."/>
            <person name="Zhang Y."/>
            <person name="Hong G."/>
            <person name="Han B."/>
            <person name="Choisne N."/>
            <person name="Demange N."/>
            <person name="Orjeda G."/>
            <person name="Samain S."/>
            <person name="Cattolico L."/>
            <person name="Pelletier E."/>
            <person name="Couloux A."/>
            <person name="Segurens B."/>
            <person name="Wincker P."/>
            <person name="D'Hont A."/>
            <person name="Scarpelli C."/>
            <person name="Weissenbach J."/>
            <person name="Salanoubat M."/>
            <person name="Quetier F."/>
            <person name="Yu Y."/>
            <person name="Kim H.R."/>
            <person name="Rambo T."/>
            <person name="Currie J."/>
            <person name="Collura K."/>
            <person name="Luo M."/>
            <person name="Yang T."/>
            <person name="Ammiraju J.S.S."/>
            <person name="Engler F."/>
            <person name="Soderlund C."/>
            <person name="Wing R.A."/>
            <person name="Palmer L.E."/>
            <person name="de la Bastide M."/>
            <person name="Spiegel L."/>
            <person name="Nascimento L."/>
            <person name="Zutavern T."/>
            <person name="O'Shaughnessy A."/>
            <person name="Dike S."/>
            <person name="Dedhia N."/>
            <person name="Preston R."/>
            <person name="Balija V."/>
            <person name="McCombie W.R."/>
            <person name="Chow T."/>
            <person name="Chen H."/>
            <person name="Chung M."/>
            <person name="Chen C."/>
            <person name="Shaw J."/>
            <person name="Wu H."/>
            <person name="Hsiao K."/>
            <person name="Chao Y."/>
            <person name="Chu M."/>
            <person name="Cheng C."/>
            <person name="Hour A."/>
            <person name="Lee P."/>
            <person name="Lin S."/>
            <person name="Lin Y."/>
            <person name="Liou J."/>
            <person name="Liu S."/>
            <person name="Hsing Y."/>
            <person name="Raghuvanshi S."/>
            <person name="Mohanty A."/>
            <person name="Bharti A.K."/>
            <person name="Gaur A."/>
            <person name="Gupta V."/>
            <person name="Kumar D."/>
            <person name="Ravi V."/>
            <person name="Vij S."/>
            <person name="Kapur A."/>
            <person name="Khurana P."/>
            <person name="Khurana P."/>
            <person name="Khurana J.P."/>
            <person name="Tyagi A.K."/>
            <person name="Gaikwad K."/>
            <person name="Singh A."/>
            <person name="Dalal V."/>
            <person name="Srivastava S."/>
            <person name="Dixit A."/>
            <person name="Pal A.K."/>
            <person name="Ghazi I.A."/>
            <person name="Yadav M."/>
            <person name="Pandit A."/>
            <person name="Bhargava A."/>
            <person name="Sureshbabu K."/>
            <person name="Batra K."/>
            <person name="Sharma T.R."/>
            <person name="Mohapatra T."/>
            <person name="Singh N.K."/>
            <person name="Messing J."/>
            <person name="Nelson A.B."/>
            <person name="Fuks G."/>
            <person name="Kavchok S."/>
            <person name="Keizer G."/>
            <person name="Linton E."/>
            <person name="Llaca V."/>
            <person name="Song R."/>
            <person name="Tanyolac B."/>
            <person name="Young S."/>
            <person name="Ho-Il K."/>
            <person name="Hahn J.H."/>
            <person name="Sangsakoo G."/>
            <person name="Vanavichit A."/>
            <person name="de Mattos Luiz.A.T."/>
            <person name="Zimmer P.D."/>
            <person name="Malone G."/>
            <person name="Dellagostin O."/>
            <person name="de Oliveira A.C."/>
            <person name="Bevan M."/>
            <person name="Bancroft I."/>
            <person name="Minx P."/>
            <person name="Cordum H."/>
            <person name="Wilson R."/>
            <person name="Cheng Z."/>
            <person name="Jin W."/>
            <person name="Jiang J."/>
            <person name="Leong S.A."/>
            <person name="Iwama H."/>
            <person name="Gojobori T."/>
            <person name="Itoh T."/>
            <person name="Niimura Y."/>
            <person name="Fujii Y."/>
            <person name="Habara T."/>
            <person name="Sakai H."/>
            <person name="Sato Y."/>
            <person name="Wilson G."/>
            <person name="Kumar K."/>
            <person name="McCouch S."/>
            <person name="Juretic N."/>
            <person name="Hoen D."/>
            <person name="Wright S."/>
            <person name="Bruskiewich R."/>
            <person name="Bureau T."/>
            <person name="Miyao A."/>
            <person name="Hirochika H."/>
            <person name="Nishikawa T."/>
            <person name="Kadowaki K."/>
            <person name="Sugiura M."/>
            <person name="Burr B."/>
            <person name="Sasaki T."/>
        </authorList>
    </citation>
    <scope>NUCLEOTIDE SEQUENCE [LARGE SCALE GENOMIC DNA]</scope>
    <source>
        <strain evidence="7">cv. Nipponbare</strain>
    </source>
</reference>
<dbReference type="Pfam" id="PF00228">
    <property type="entry name" value="Bowman-Birk_leg"/>
    <property type="match status" value="1"/>
</dbReference>
<dbReference type="GO" id="GO:0005576">
    <property type="term" value="C:extracellular region"/>
    <property type="evidence" value="ECO:0007669"/>
    <property type="project" value="InterPro"/>
</dbReference>
<dbReference type="Gene3D" id="2.10.69.10">
    <property type="entry name" value="Cysteine Protease (Bromelain) Inhibitor, subunit H"/>
    <property type="match status" value="1"/>
</dbReference>
<proteinExistence type="inferred from homology"/>
<evidence type="ECO:0000256" key="1">
    <source>
        <dbReference type="ARBA" id="ARBA00008506"/>
    </source>
</evidence>
<dbReference type="SUPFAM" id="SSF57247">
    <property type="entry name" value="Bowman-Birk inhibitor, BBI"/>
    <property type="match status" value="1"/>
</dbReference>
<evidence type="ECO:0000259" key="5">
    <source>
        <dbReference type="Pfam" id="PF00228"/>
    </source>
</evidence>
<keyword evidence="2" id="KW-0646">Protease inhibitor</keyword>
<dbReference type="PANTHER" id="PTHR33479">
    <property type="entry name" value="BOWMAN-BIRK TYPE BRAN TRYPSIN INHIBITOR"/>
    <property type="match status" value="1"/>
</dbReference>
<dbReference type="Proteomes" id="UP000000763">
    <property type="component" value="Chromosome 7"/>
</dbReference>
<evidence type="ECO:0000256" key="4">
    <source>
        <dbReference type="ARBA" id="ARBA00023157"/>
    </source>
</evidence>
<evidence type="ECO:0000256" key="3">
    <source>
        <dbReference type="ARBA" id="ARBA00022900"/>
    </source>
</evidence>
<feature type="domain" description="Bowman-Birk serine protease inhibitors family" evidence="5">
    <location>
        <begin position="70"/>
        <end position="91"/>
    </location>
</feature>
<organism evidence="6 7">
    <name type="scientific">Oryza sativa subsp. japonica</name>
    <name type="common">Rice</name>
    <dbReference type="NCBI Taxonomy" id="39947"/>
    <lineage>
        <taxon>Eukaryota</taxon>
        <taxon>Viridiplantae</taxon>
        <taxon>Streptophyta</taxon>
        <taxon>Embryophyta</taxon>
        <taxon>Tracheophyta</taxon>
        <taxon>Spermatophyta</taxon>
        <taxon>Magnoliopsida</taxon>
        <taxon>Liliopsida</taxon>
        <taxon>Poales</taxon>
        <taxon>Poaceae</taxon>
        <taxon>BOP clade</taxon>
        <taxon>Oryzoideae</taxon>
        <taxon>Oryzeae</taxon>
        <taxon>Oryzinae</taxon>
        <taxon>Oryza</taxon>
        <taxon>Oryza sativa</taxon>
    </lineage>
</organism>
<comment type="similarity">
    <text evidence="1">Belongs to the Bowman-Birk serine protease inhibitor family.</text>
</comment>
<sequence length="178" mass="20323">MQYPIVVTMKSIHLPSDGAKSPKMPTKKRPWECCNDVEEASSPSGLLICSDVYWGADPGPFCTPRPWEDCCDNAICNRSLPPICQCGDEVDRAPPRARIASRWSRRRRRRRSLLDTSALSLDLLGQVLDRVREPRDRKACRLVSRAFARAEAAHRRVLRVLCRACRRPRRRGAVRNDD</sequence>
<evidence type="ECO:0000313" key="7">
    <source>
        <dbReference type="Proteomes" id="UP000000763"/>
    </source>
</evidence>
<dbReference type="GO" id="GO:0004867">
    <property type="term" value="F:serine-type endopeptidase inhibitor activity"/>
    <property type="evidence" value="ECO:0007669"/>
    <property type="project" value="UniProtKB-KW"/>
</dbReference>
<dbReference type="AlphaFoldDB" id="Q8L5V9"/>
<accession>Q8L5V9</accession>
<keyword evidence="3" id="KW-0722">Serine protease inhibitor</keyword>
<name>Q8L5V9_ORYSJ</name>
<dbReference type="CDD" id="cd00023">
    <property type="entry name" value="BBI"/>
    <property type="match status" value="1"/>
</dbReference>
<reference evidence="7" key="2">
    <citation type="journal article" date="2008" name="Nucleic Acids Res.">
        <title>The rice annotation project database (RAP-DB): 2008 update.</title>
        <authorList>
            <consortium name="The rice annotation project (RAP)"/>
        </authorList>
    </citation>
    <scope>GENOME REANNOTATION</scope>
    <source>
        <strain evidence="7">cv. Nipponbare</strain>
    </source>
</reference>
<evidence type="ECO:0000313" key="6">
    <source>
        <dbReference type="EMBL" id="BAC07030.1"/>
    </source>
</evidence>
<protein>
    <submittedName>
        <fullName evidence="6">Bowman Birk trypsin inhibitor</fullName>
    </submittedName>
</protein>
<dbReference type="InterPro" id="IPR000877">
    <property type="entry name" value="Prot_inh_BBI"/>
</dbReference>
<dbReference type="EMBL" id="AP003916">
    <property type="protein sequence ID" value="BAC07030.1"/>
    <property type="molecule type" value="Genomic_DNA"/>
</dbReference>
<gene>
    <name evidence="6" type="primary">OJ1634_H04.124</name>
</gene>